<evidence type="ECO:0000259" key="9">
    <source>
        <dbReference type="Pfam" id="PF15624"/>
    </source>
</evidence>
<dbReference type="FunFam" id="2.60.120.10:FF:000033">
    <property type="entry name" value="Centromere protein C 1"/>
    <property type="match status" value="1"/>
</dbReference>
<dbReference type="PANTHER" id="PTHR16684:SF11">
    <property type="entry name" value="CENTROMERE PROTEIN C"/>
    <property type="match status" value="1"/>
</dbReference>
<evidence type="ECO:0000313" key="10">
    <source>
        <dbReference type="EMBL" id="KAF3119685.1"/>
    </source>
</evidence>
<comment type="similarity">
    <text evidence="2">Belongs to the CENP-C/MIF2 family.</text>
</comment>
<dbReference type="InterPro" id="IPR014710">
    <property type="entry name" value="RmlC-like_jellyroll"/>
</dbReference>
<dbReference type="InterPro" id="IPR028929">
    <property type="entry name" value="Mif2_N"/>
</dbReference>
<dbReference type="Pfam" id="PF15624">
    <property type="entry name" value="Mif2_N"/>
    <property type="match status" value="1"/>
</dbReference>
<name>A0A7C8JJ20_ORBOL</name>
<dbReference type="GO" id="GO:0051455">
    <property type="term" value="P:spindle attachment to meiosis I kinetochore"/>
    <property type="evidence" value="ECO:0007669"/>
    <property type="project" value="TreeGrafter"/>
</dbReference>
<dbReference type="Pfam" id="PF11699">
    <property type="entry name" value="CENP-C_C"/>
    <property type="match status" value="1"/>
</dbReference>
<feature type="compositionally biased region" description="Acidic residues" evidence="7">
    <location>
        <begin position="668"/>
        <end position="682"/>
    </location>
</feature>
<evidence type="ECO:0000313" key="11">
    <source>
        <dbReference type="Proteomes" id="UP000480548"/>
    </source>
</evidence>
<evidence type="ECO:0000256" key="7">
    <source>
        <dbReference type="SAM" id="MobiDB-lite"/>
    </source>
</evidence>
<dbReference type="GO" id="GO:0019237">
    <property type="term" value="F:centromeric DNA binding"/>
    <property type="evidence" value="ECO:0007669"/>
    <property type="project" value="InterPro"/>
</dbReference>
<organism evidence="10 11">
    <name type="scientific">Orbilia oligospora</name>
    <name type="common">Nematode-trapping fungus</name>
    <name type="synonym">Arthrobotrys oligospora</name>
    <dbReference type="NCBI Taxonomy" id="2813651"/>
    <lineage>
        <taxon>Eukaryota</taxon>
        <taxon>Fungi</taxon>
        <taxon>Dikarya</taxon>
        <taxon>Ascomycota</taxon>
        <taxon>Pezizomycotina</taxon>
        <taxon>Orbiliomycetes</taxon>
        <taxon>Orbiliales</taxon>
        <taxon>Orbiliaceae</taxon>
        <taxon>Orbilia</taxon>
    </lineage>
</organism>
<feature type="domain" description="Mif2 N-terminal" evidence="9">
    <location>
        <begin position="15"/>
        <end position="168"/>
    </location>
</feature>
<comment type="function">
    <text evidence="5">Component of the kinetochore, a multiprotein complex that assembles on centromeric DNA and attaches chromosomes to spindle microtubules, mediating chromosome segregation and sister chromatid segregation during meiosis and mitosis. Component of the inner kinetochore constitutive centromere-associated network (CCAN), which serves as a structural platform for outer kinetochore assembly.</text>
</comment>
<dbReference type="PANTHER" id="PTHR16684">
    <property type="entry name" value="CENTROMERE PROTEIN C"/>
    <property type="match status" value="1"/>
</dbReference>
<feature type="compositionally biased region" description="Acidic residues" evidence="7">
    <location>
        <begin position="449"/>
        <end position="469"/>
    </location>
</feature>
<evidence type="ECO:0000256" key="3">
    <source>
        <dbReference type="ARBA" id="ARBA00023125"/>
    </source>
</evidence>
<keyword evidence="3" id="KW-0238">DNA-binding</keyword>
<keyword evidence="4" id="KW-0539">Nucleus</keyword>
<evidence type="ECO:0000256" key="5">
    <source>
        <dbReference type="ARBA" id="ARBA00057947"/>
    </source>
</evidence>
<feature type="domain" description="Mif2/CENP-C cupin" evidence="8">
    <location>
        <begin position="731"/>
        <end position="813"/>
    </location>
</feature>
<gene>
    <name evidence="10" type="ORF">TWF703_003236</name>
</gene>
<evidence type="ECO:0000259" key="8">
    <source>
        <dbReference type="Pfam" id="PF11699"/>
    </source>
</evidence>
<dbReference type="InterPro" id="IPR025974">
    <property type="entry name" value="Mif2/CENP-C_cupin"/>
</dbReference>
<feature type="compositionally biased region" description="Polar residues" evidence="7">
    <location>
        <begin position="170"/>
        <end position="179"/>
    </location>
</feature>
<comment type="caution">
    <text evidence="10">The sequence shown here is derived from an EMBL/GenBank/DDBJ whole genome shotgun (WGS) entry which is preliminary data.</text>
</comment>
<reference evidence="10 11" key="1">
    <citation type="submission" date="2019-06" db="EMBL/GenBank/DDBJ databases">
        <authorList>
            <person name="Palmer J.M."/>
        </authorList>
    </citation>
    <scope>NUCLEOTIDE SEQUENCE [LARGE SCALE GENOMIC DNA]</scope>
    <source>
        <strain evidence="10 11">TWF703</strain>
    </source>
</reference>
<comment type="subcellular location">
    <subcellularLocation>
        <location evidence="1">Nucleus</location>
    </subcellularLocation>
</comment>
<dbReference type="AlphaFoldDB" id="A0A7C8JJ20"/>
<feature type="region of interest" description="Disordered" evidence="7">
    <location>
        <begin position="628"/>
        <end position="682"/>
    </location>
</feature>
<feature type="compositionally biased region" description="Basic and acidic residues" evidence="7">
    <location>
        <begin position="182"/>
        <end position="198"/>
    </location>
</feature>
<proteinExistence type="inferred from homology"/>
<dbReference type="GO" id="GO:0051382">
    <property type="term" value="P:kinetochore assembly"/>
    <property type="evidence" value="ECO:0007669"/>
    <property type="project" value="InterPro"/>
</dbReference>
<dbReference type="InterPro" id="IPR011051">
    <property type="entry name" value="RmlC_Cupin_sf"/>
</dbReference>
<evidence type="ECO:0000256" key="2">
    <source>
        <dbReference type="ARBA" id="ARBA00010291"/>
    </source>
</evidence>
<dbReference type="EMBL" id="WIQZ01000170">
    <property type="protein sequence ID" value="KAF3119685.1"/>
    <property type="molecule type" value="Genomic_DNA"/>
</dbReference>
<dbReference type="Proteomes" id="UP000480548">
    <property type="component" value="Unassembled WGS sequence"/>
</dbReference>
<dbReference type="InterPro" id="IPR028386">
    <property type="entry name" value="CENP-C/Mif2/cnp3"/>
</dbReference>
<feature type="compositionally biased region" description="Basic residues" evidence="7">
    <location>
        <begin position="474"/>
        <end position="484"/>
    </location>
</feature>
<feature type="compositionally biased region" description="Acidic residues" evidence="7">
    <location>
        <begin position="259"/>
        <end position="268"/>
    </location>
</feature>
<evidence type="ECO:0000256" key="6">
    <source>
        <dbReference type="ARBA" id="ARBA00075033"/>
    </source>
</evidence>
<evidence type="ECO:0000256" key="1">
    <source>
        <dbReference type="ARBA" id="ARBA00004123"/>
    </source>
</evidence>
<dbReference type="SUPFAM" id="SSF51182">
    <property type="entry name" value="RmlC-like cupins"/>
    <property type="match status" value="1"/>
</dbReference>
<accession>A0A7C8JJ20</accession>
<dbReference type="GO" id="GO:0005634">
    <property type="term" value="C:nucleus"/>
    <property type="evidence" value="ECO:0007669"/>
    <property type="project" value="UniProtKB-SubCell"/>
</dbReference>
<feature type="compositionally biased region" description="Basic residues" evidence="7">
    <location>
        <begin position="405"/>
        <end position="415"/>
    </location>
</feature>
<feature type="compositionally biased region" description="Polar residues" evidence="7">
    <location>
        <begin position="95"/>
        <end position="105"/>
    </location>
</feature>
<dbReference type="GO" id="GO:0051315">
    <property type="term" value="P:attachment of mitotic spindle microtubules to kinetochore"/>
    <property type="evidence" value="ECO:0007669"/>
    <property type="project" value="TreeGrafter"/>
</dbReference>
<feature type="region of interest" description="Disordered" evidence="7">
    <location>
        <begin position="39"/>
        <end position="591"/>
    </location>
</feature>
<feature type="compositionally biased region" description="Basic residues" evidence="7">
    <location>
        <begin position="651"/>
        <end position="660"/>
    </location>
</feature>
<evidence type="ECO:0000256" key="4">
    <source>
        <dbReference type="ARBA" id="ARBA00023242"/>
    </source>
</evidence>
<feature type="compositionally biased region" description="Polar residues" evidence="7">
    <location>
        <begin position="139"/>
        <end position="159"/>
    </location>
</feature>
<feature type="compositionally biased region" description="Acidic residues" evidence="7">
    <location>
        <begin position="388"/>
        <end position="398"/>
    </location>
</feature>
<dbReference type="GO" id="GO:0000776">
    <property type="term" value="C:kinetochore"/>
    <property type="evidence" value="ECO:0007669"/>
    <property type="project" value="InterPro"/>
</dbReference>
<dbReference type="Gene3D" id="2.60.120.10">
    <property type="entry name" value="Jelly Rolls"/>
    <property type="match status" value="1"/>
</dbReference>
<feature type="compositionally biased region" description="Acidic residues" evidence="7">
    <location>
        <begin position="60"/>
        <end position="78"/>
    </location>
</feature>
<protein>
    <recommendedName>
        <fullName evidence="6">CENP-C homolog</fullName>
    </recommendedName>
</protein>
<sequence length="824" mass="89833">MAAIAGNKKRENIHTDIGFVGRKTGFMVQADLARDDNGMEDMSAFFSPTSNAGTLPHIADDDDDDDDSIVGDFEENLEEPGHESDIDIPSDDATRAQNMSGNVGSASMEIEESTARSVTAVLETRKGINTPARRKSMHSTHTTPNLPLSSVTPQSNISTPAIRRPKTKTTLKPPSSQLSKPLARDEETRGPFGSHKENVPNSFDSRQSDEAPVEAPVPRSIPLGARASGLRATGGRGSSMLVAKGLRTARPAITPPPLSDDDDDDDDEPPKFNEESTLDDTEMDVIPAPQPKSKTTQRPAARKENLAESDVPETSSQKPKPGKKGKANVSKTTEEVAAPIASKSDKPATQKRGRKPKATEIIEDTLEAGTSHVGEEGLDTPDAGIPDMEPEELEEAVEAEPSPPKKGKGGRKKKQATTDTEVETEPQPSTADNASQKRKGGRPKKIAEPEPELEEEPTQVDEPEPEPEPEPVTRKTKGRPKKSKKGDILVPGRDVETQEGPGGELTEQSQPENPTERKKGRKRKAETLVPDTEPETQGSSAITEPTEPSAAKKRKGSKQTVVKPVIEKPRVPNVDPSGEAEGRRSARTRTAPLQFWKNEKVIYKAKERDESGRVVAMSTDVLRVDEEPVAPKRKARPWRPVVVPATERVTKRTTKKKAKEARKAVEESSSESEGGESEDDWEQVGKLVGMVRQWAPDNEDEDREDDEVEDEIATSRHGIEFKPIFGSDYLFAKTLGKPFMGCGILELQTGASKKLKSSGKMQLVFFILKGKVEAEVNELGFRISHGGQFQVPRGNMYKISNPFKKTAKIFFAQACIPDPDAEAE</sequence>